<dbReference type="HOGENOM" id="CLU_075687_1_0_9"/>
<dbReference type="Gene3D" id="3.30.1370.160">
    <property type="match status" value="1"/>
</dbReference>
<feature type="domain" description="RNA-binding S4" evidence="2">
    <location>
        <begin position="178"/>
        <end position="238"/>
    </location>
</feature>
<organism evidence="3 4">
    <name type="scientific">Blautia hydrogenotrophica (strain DSM 10507 / JCM 14656 / S5a33)</name>
    <name type="common">Ruminococcus hydrogenotrophicus</name>
    <dbReference type="NCBI Taxonomy" id="476272"/>
    <lineage>
        <taxon>Bacteria</taxon>
        <taxon>Bacillati</taxon>
        <taxon>Bacillota</taxon>
        <taxon>Clostridia</taxon>
        <taxon>Lachnospirales</taxon>
        <taxon>Lachnospiraceae</taxon>
        <taxon>Blautia</taxon>
    </lineage>
</organism>
<gene>
    <name evidence="3" type="ORF">RUMHYD_00430</name>
</gene>
<dbReference type="PATRIC" id="fig|476272.21.peg.3437"/>
<dbReference type="Pfam" id="PF01479">
    <property type="entry name" value="S4"/>
    <property type="match status" value="1"/>
</dbReference>
<proteinExistence type="predicted"/>
<dbReference type="InterPro" id="IPR012677">
    <property type="entry name" value="Nucleotide-bd_a/b_plait_sf"/>
</dbReference>
<evidence type="ECO:0000259" key="2">
    <source>
        <dbReference type="SMART" id="SM00363"/>
    </source>
</evidence>
<dbReference type="PROSITE" id="PS50889">
    <property type="entry name" value="S4"/>
    <property type="match status" value="1"/>
</dbReference>
<dbReference type="EMBL" id="ACBZ01000016">
    <property type="protein sequence ID" value="EEG50648.1"/>
    <property type="molecule type" value="Genomic_DNA"/>
</dbReference>
<dbReference type="InterPro" id="IPR002942">
    <property type="entry name" value="S4_RNA-bd"/>
</dbReference>
<dbReference type="SUPFAM" id="SSF55174">
    <property type="entry name" value="Alpha-L RNA-binding motif"/>
    <property type="match status" value="1"/>
</dbReference>
<dbReference type="SMART" id="SM00363">
    <property type="entry name" value="S4"/>
    <property type="match status" value="1"/>
</dbReference>
<dbReference type="CDD" id="cd00165">
    <property type="entry name" value="S4"/>
    <property type="match status" value="1"/>
</dbReference>
<evidence type="ECO:0000313" key="4">
    <source>
        <dbReference type="Proteomes" id="UP000003100"/>
    </source>
</evidence>
<accession>C0CHW6</accession>
<protein>
    <recommendedName>
        <fullName evidence="2">RNA-binding S4 domain-containing protein</fullName>
    </recommendedName>
</protein>
<dbReference type="RefSeq" id="WP_005945588.1">
    <property type="nucleotide sequence ID" value="NZ_CP136423.1"/>
</dbReference>
<dbReference type="Proteomes" id="UP000003100">
    <property type="component" value="Unassembled WGS sequence"/>
</dbReference>
<dbReference type="GeneID" id="86821680"/>
<name>C0CHW6_BLAHS</name>
<dbReference type="eggNOG" id="COG2302">
    <property type="taxonomic scope" value="Bacteria"/>
</dbReference>
<dbReference type="Pfam" id="PF17774">
    <property type="entry name" value="YlmH_RBD"/>
    <property type="match status" value="1"/>
</dbReference>
<evidence type="ECO:0000256" key="1">
    <source>
        <dbReference type="PROSITE-ProRule" id="PRU00182"/>
    </source>
</evidence>
<comment type="caution">
    <text evidence="3">The sequence shown here is derived from an EMBL/GenBank/DDBJ whole genome shotgun (WGS) entry which is preliminary data.</text>
</comment>
<sequence length="254" mass="29072">MDKDLLFEKRMKDLASRAYNRDIVLYTDFLNLDELHKIHSLISGSLPVTVCTFGGYDLAERQMAAFLPDALSYLMEEILSYPIVCLKIQPLSLKFSEKLSHRDYLGALLNLGLERSMLGDLLIDETGAYCFCKETMAGFIQDNLTRVRHTAVLTVQVMEMEELPQPKFREIQGTVPSIRLDVLIALAFGESRSRITPFIEGGKVFVNGRQITSNGYTPREKDLISVRQKGRFIYEQILTQTKKGRYRVSVKRYL</sequence>
<reference evidence="3 4" key="2">
    <citation type="submission" date="2009-02" db="EMBL/GenBank/DDBJ databases">
        <title>Draft genome sequence of Blautia hydrogenotrophica DSM 10507 (Ruminococcus hydrogenotrophicus DSM 10507).</title>
        <authorList>
            <person name="Sudarsanam P."/>
            <person name="Ley R."/>
            <person name="Guruge J."/>
            <person name="Turnbaugh P.J."/>
            <person name="Mahowald M."/>
            <person name="Liep D."/>
            <person name="Gordon J."/>
        </authorList>
    </citation>
    <scope>NUCLEOTIDE SEQUENCE [LARGE SCALE GENOMIC DNA]</scope>
    <source>
        <strain evidence="4">DSM 10507 / JCM 14656 / S5a33</strain>
    </source>
</reference>
<evidence type="ECO:0000313" key="3">
    <source>
        <dbReference type="EMBL" id="EEG50648.1"/>
    </source>
</evidence>
<dbReference type="AlphaFoldDB" id="C0CHW6"/>
<reference evidence="3 4" key="1">
    <citation type="submission" date="2009-01" db="EMBL/GenBank/DDBJ databases">
        <authorList>
            <person name="Fulton L."/>
            <person name="Clifton S."/>
            <person name="Fulton B."/>
            <person name="Xu J."/>
            <person name="Minx P."/>
            <person name="Pepin K.H."/>
            <person name="Johnson M."/>
            <person name="Bhonagiri V."/>
            <person name="Nash W.E."/>
            <person name="Mardis E.R."/>
            <person name="Wilson R.K."/>
        </authorList>
    </citation>
    <scope>NUCLEOTIDE SEQUENCE [LARGE SCALE GENOMIC DNA]</scope>
    <source>
        <strain evidence="4">DSM 10507 / JCM 14656 / S5a33</strain>
    </source>
</reference>
<dbReference type="GO" id="GO:0003723">
    <property type="term" value="F:RNA binding"/>
    <property type="evidence" value="ECO:0007669"/>
    <property type="project" value="UniProtKB-KW"/>
</dbReference>
<keyword evidence="4" id="KW-1185">Reference proteome</keyword>
<dbReference type="Gene3D" id="3.30.70.330">
    <property type="match status" value="1"/>
</dbReference>
<dbReference type="InterPro" id="IPR036986">
    <property type="entry name" value="S4_RNA-bd_sf"/>
</dbReference>
<dbReference type="Gene3D" id="3.10.290.10">
    <property type="entry name" value="RNA-binding S4 domain"/>
    <property type="match status" value="1"/>
</dbReference>
<keyword evidence="1" id="KW-0694">RNA-binding</keyword>
<dbReference type="InterPro" id="IPR040591">
    <property type="entry name" value="RqcP2_RBD"/>
</dbReference>